<comment type="caution">
    <text evidence="1">The sequence shown here is derived from an EMBL/GenBank/DDBJ whole genome shotgun (WGS) entry which is preliminary data.</text>
</comment>
<protein>
    <submittedName>
        <fullName evidence="1">Uncharacterized protein</fullName>
    </submittedName>
</protein>
<organism evidence="1 2">
    <name type="scientific">Dolosigranulum pigrum</name>
    <dbReference type="NCBI Taxonomy" id="29394"/>
    <lineage>
        <taxon>Bacteria</taxon>
        <taxon>Bacillati</taxon>
        <taxon>Bacillota</taxon>
        <taxon>Bacilli</taxon>
        <taxon>Lactobacillales</taxon>
        <taxon>Carnobacteriaceae</taxon>
        <taxon>Dolosigranulum</taxon>
    </lineage>
</organism>
<dbReference type="EMBL" id="NAQV01000023">
    <property type="protein sequence ID" value="RAN62387.1"/>
    <property type="molecule type" value="Genomic_DNA"/>
</dbReference>
<reference evidence="1 2" key="1">
    <citation type="submission" date="2017-03" db="EMBL/GenBank/DDBJ databases">
        <title>wgs assembly of Dolosigranulum pigrum KPL CDC strains.</title>
        <authorList>
            <person name="Brugger S.D."/>
            <person name="Pettigrew M."/>
            <person name="Kong Y."/>
            <person name="Lemon K.P."/>
        </authorList>
    </citation>
    <scope>NUCLEOTIDE SEQUENCE [LARGE SCALE GENOMIC DNA]</scope>
    <source>
        <strain evidence="1 2">KPL1931_CDC4294-98</strain>
    </source>
</reference>
<sequence>MLFTEKQYKEFLQKNNYKDIYYHKKMLDFFINHNSNDVNNDVWVSILEQKKNKGVTKIIISLHVGKKKVSGYFNTTLDTWKKEENKAKWIDYLYKHCMLENVR</sequence>
<dbReference type="Proteomes" id="UP000249099">
    <property type="component" value="Unassembled WGS sequence"/>
</dbReference>
<dbReference type="RefSeq" id="WP_112790335.1">
    <property type="nucleotide sequence ID" value="NZ_NAQV01000023.1"/>
</dbReference>
<accession>A0A328KJ44</accession>
<dbReference type="AlphaFoldDB" id="A0A328KJ44"/>
<gene>
    <name evidence="1" type="ORF">B8A44_07515</name>
</gene>
<name>A0A328KJ44_9LACT</name>
<evidence type="ECO:0000313" key="1">
    <source>
        <dbReference type="EMBL" id="RAN62387.1"/>
    </source>
</evidence>
<proteinExistence type="predicted"/>
<evidence type="ECO:0000313" key="2">
    <source>
        <dbReference type="Proteomes" id="UP000249099"/>
    </source>
</evidence>